<evidence type="ECO:0000256" key="6">
    <source>
        <dbReference type="ARBA" id="ARBA00022737"/>
    </source>
</evidence>
<dbReference type="SUPFAM" id="SSF47336">
    <property type="entry name" value="ACP-like"/>
    <property type="match status" value="2"/>
</dbReference>
<dbReference type="GO" id="GO:0008610">
    <property type="term" value="P:lipid biosynthetic process"/>
    <property type="evidence" value="ECO:0007669"/>
    <property type="project" value="UniProtKB-ARBA"/>
</dbReference>
<dbReference type="Pfam" id="PF00550">
    <property type="entry name" value="PP-binding"/>
    <property type="match status" value="2"/>
</dbReference>
<name>A0A5S5C606_9BACL</name>
<comment type="caution">
    <text evidence="11">The sequence shown here is derived from an EMBL/GenBank/DDBJ whole genome shotgun (WGS) entry which is preliminary data.</text>
</comment>
<dbReference type="InterPro" id="IPR045851">
    <property type="entry name" value="AMP-bd_C_sf"/>
</dbReference>
<sequence>MFMRTVFEKERAYWSGRFTEADSLAALPWGKPAASLTDGAGGGNSAGSQIVRTFPRETGERLTAIAKGSPSALYLLLLTGLQSLFYKYTHDETVILGVPATAGPDFDRADNGILLVKTMSTGSSTLRTLLHATKQAVGEAMAHRGIPFREMAEGLAYRSDESGRPIIPTIASLGELHPSAAAAEFGFDLHFRFERSGEDLKVRLTYNERRYEKDQLSTALGHLFHLYDALARNPDQALDAIEAMPPAEVAMMRIGWNDTDTPYERGHTIHRLFERQAERTPDATAVAFGGARLTYRELNERANRLARTLLQAGAGPDKLVLVMADRGLDLVVGLLAVLKSGGAYVPIDPEFPEARIRHMIEDSGAELLVAHRELASTVAFDGACILLDDPDAYAADGADPEAMSGADDLAYVIYTSGSTGKPKGVMIEHRAVHNFFVGMADRIPFEPGAAILSVTTYSFDIFVLETLLPLTLGMTVAIADKEQQADPGLLAAWIASQNVRIAQMTPSRMSLLLADSQGRGAVAGLGCILLGGEALPAPLLAELRESTQARVFNMYGPTETTVWSALHEAEGDDDTRIGKPIANTQIYIIGPTGQLMPTGTAGELCIAGDGLARGYWRREDLTAEKFVPHPFAIGERMYRTGDLARWKPDGTLECLGRLDQQVKIRGYRVEPGDIEAQLLALDGVREAAVVARADEGGTNSLYAYYASATDIPLARLRAHLGERLPSYMVPSGFMRLDRLPHTPNGKLDRKALPAIEASAPSHPASVPLTAEQARLADIWRDILRVPNVAATDHFFEIGGHSLRAAALLQRIYEQTGAALTFRDVFDHPTLAEMADVIAKASRGGGTVIPAAEPADYYPSTSAQRRLYVLSHLDGAAAGYNIPMALRINGPLKRERLEYAFGELIRRHEALRTSFDTVQGELVQRIQPEARLIVEYAAASEEEARERALAFVRPFDLRRAPLLRVGVVELASERHLLLIDVHHMVADGVSINLLVEEFTRIYAGEPLAPLRVQYKDYAVWRQRQEQTEAYAAHERFWLETFAGELPVLDLPTDYARPALQRFEGDLIRFEIGEALTARLVTFAAERQATLYMVMLAAFSALLARYSGAEDVVVGSPVSGRTSGDTQRVIGMFVNTLAMRSYPAARKPFADYLQEVKAMALGAYEHQHYPFEELVGRLRLARDFSRNPLFDTAFALQNMEGPLPAWSGFEAEDYPLSHAVAKFDLALTAIPTEGRLACMLEYSRSLFESETAERLAAHYANLLQAIVDNPEQAIGSLNYMSEAETRRIVETFNATEADYDRAQTLAGLFERRARLEPEAVAVVCEGREWTYGKVNERANQLARLLQIRGVGAETLVAVILERSVDMIVGVLGISKAGGAYVPFEPQFPRERIEGIMRRSSIAYVISQTEAFRPFEAFKWTLPQLRDIILLDEEKPHAEPERIDAEQVRALWDYVARSAEGRVQEGGFVSSYTGEAFREEEVDRYVRHVTGLIKPHLDASSRVLEIGCGAGLIMFELAGGVASYVGMDPSPHTQQRNRERLASGGYPSVSLIEGFAHETQGLTDASFDAIVIASAAQFFPGYRYLEAVIAECRRMLAPGGLLVIADVPDEERKETFRQSLADFAREHHGTYEPTYNMDKLLYASRGFFEYAASAAGGLSVEPAIERRTDDFPNELQYRFDIIMQRTDLAVAQPAPNVREWTGWHLGGYETADPACPSTADQLAYVIFTSGSTGTPKGVMVKHRPVVNLIEWVNNTYGVDGRDRVLFMTSLCFDLSVYDIFGFLAAGASVRIATRAEIRNPNALAAILRDEPVTFWDSAPAALQQLMPTLAAMGEAAGASRLRLVFLSGDWIPVTLPERLRQVIPSARVIALGGATEATVWSNYYPVGDVQPHWASIPYGKPIQNARYYILNDALMPCPIGVKGALYIGGEVLASGYMHQPELTAERFIDNPFHDGKLYWTGDMARWLDDGNIEFMGRVDHQVKIRGYRIELGEIHAQLIKHAAVREAVVLDRPDPHGAKCICAYYVSESGLSPAELRAYAARWLPSYMLPSYFVPIEGIPLTANGKVDRAALPEPNAAVLLAAADYAEPRTDAERALADIWAELLGIERIGIHDDFMALGGDSMKAIQAAAKLEERGYRIDIEHLFRYTRIAEAGAYAQPIAEAPAEPAELPSLLPVQPRYIDFLYCTEMEVVAVADWHGRGSAGMFADTWTFGYTPNASPRLGACLSELQRFDPLLLERYHGLALEDRTIADFELAAADVLEQIRQGNPVLTAVKANAIPWDGGFGNPDNTRIHAATIVGASDDGETFYCSDSWYSKYAHPLPKADLRAAYLNHAIMRKTREAAEMADWRAVVLTHAPRPKGERSPFGHMRAFAKAVRTGLDLAVEWGDSGTWHDAPLIRTIFDLSTGRMMFAGLLRELAARDRVPALVRIADGLEEASNRWRSINKILVRASVNPTDERHGERLAAKLEEIAAFEEQLAAELRNIAETREAPQALGVEESGRGAEAGVPTQGAEDYAYAVVPLEAYMNDQGFGSLASGRANLTGMGTYFLPDDAITVEGFRVDDRPFGIADLIDGQNDNISCHGQIIRLPQGRYDEIALLGCSEWGNYIEPCTAVYKDGTKEVFRLRFTDWTGTPRFGEQIAWEGRIAERNEIRTFVIDQPGRIFMQTYALDGRKEAATLQLPYSPGMHIFAITLRQSQAALLPDADPSLPEGMRA</sequence>
<evidence type="ECO:0000256" key="1">
    <source>
        <dbReference type="ARBA" id="ARBA00001957"/>
    </source>
</evidence>
<dbReference type="PROSITE" id="PS00455">
    <property type="entry name" value="AMP_BINDING"/>
    <property type="match status" value="2"/>
</dbReference>
<dbReference type="InterPro" id="IPR025110">
    <property type="entry name" value="AMP-bd_C"/>
</dbReference>
<dbReference type="EMBL" id="VNHS01000006">
    <property type="protein sequence ID" value="TYP74028.1"/>
    <property type="molecule type" value="Genomic_DNA"/>
</dbReference>
<dbReference type="PANTHER" id="PTHR45527:SF1">
    <property type="entry name" value="FATTY ACID SYNTHASE"/>
    <property type="match status" value="1"/>
</dbReference>
<dbReference type="Pfam" id="PF00501">
    <property type="entry name" value="AMP-binding"/>
    <property type="match status" value="3"/>
</dbReference>
<dbReference type="Gene3D" id="3.40.50.12780">
    <property type="entry name" value="N-terminal domain of ligase-like"/>
    <property type="match status" value="2"/>
</dbReference>
<dbReference type="PANTHER" id="PTHR45527">
    <property type="entry name" value="NONRIBOSOMAL PEPTIDE SYNTHETASE"/>
    <property type="match status" value="1"/>
</dbReference>
<dbReference type="InterPro" id="IPR036736">
    <property type="entry name" value="ACP-like_sf"/>
</dbReference>
<dbReference type="GO" id="GO:0016874">
    <property type="term" value="F:ligase activity"/>
    <property type="evidence" value="ECO:0007669"/>
    <property type="project" value="UniProtKB-KW"/>
</dbReference>
<reference evidence="11 12" key="1">
    <citation type="submission" date="2019-07" db="EMBL/GenBank/DDBJ databases">
        <title>Genomic Encyclopedia of Type Strains, Phase III (KMG-III): the genomes of soil and plant-associated and newly described type strains.</title>
        <authorList>
            <person name="Whitman W."/>
        </authorList>
    </citation>
    <scope>NUCLEOTIDE SEQUENCE [LARGE SCALE GENOMIC DNA]</scope>
    <source>
        <strain evidence="11 12">BL24</strain>
    </source>
</reference>
<dbReference type="Gene3D" id="3.30.559.10">
    <property type="entry name" value="Chloramphenicol acetyltransferase-like domain"/>
    <property type="match status" value="1"/>
</dbReference>
<keyword evidence="5" id="KW-0436">Ligase</keyword>
<protein>
    <submittedName>
        <fullName evidence="11">Amino acid adenylation domain-containing protein</fullName>
    </submittedName>
</protein>
<gene>
    <name evidence="11" type="ORF">BCM02_106309</name>
</gene>
<feature type="coiled-coil region" evidence="9">
    <location>
        <begin position="2463"/>
        <end position="2490"/>
    </location>
</feature>
<evidence type="ECO:0000256" key="8">
    <source>
        <dbReference type="ARBA" id="ARBA00023268"/>
    </source>
</evidence>
<dbReference type="CDD" id="cd05930">
    <property type="entry name" value="A_NRPS"/>
    <property type="match status" value="2"/>
</dbReference>
<dbReference type="NCBIfam" id="TIGR01733">
    <property type="entry name" value="AA-adenyl-dom"/>
    <property type="match status" value="2"/>
</dbReference>
<dbReference type="InterPro" id="IPR042099">
    <property type="entry name" value="ANL_N_sf"/>
</dbReference>
<dbReference type="PRINTS" id="PR00154">
    <property type="entry name" value="AMPBINDING"/>
</dbReference>
<evidence type="ECO:0000256" key="3">
    <source>
        <dbReference type="ARBA" id="ARBA00022450"/>
    </source>
</evidence>
<dbReference type="CDD" id="cd19531">
    <property type="entry name" value="LCL_NRPS-like"/>
    <property type="match status" value="1"/>
</dbReference>
<keyword evidence="8" id="KW-0511">Multifunctional enzyme</keyword>
<dbReference type="InterPro" id="IPR000873">
    <property type="entry name" value="AMP-dep_synth/lig_dom"/>
</dbReference>
<comment type="similarity">
    <text evidence="2">Belongs to the ATP-dependent AMP-binding enzyme family.</text>
</comment>
<evidence type="ECO:0000256" key="9">
    <source>
        <dbReference type="SAM" id="Coils"/>
    </source>
</evidence>
<keyword evidence="9" id="KW-0175">Coiled coil</keyword>
<evidence type="ECO:0000313" key="11">
    <source>
        <dbReference type="EMBL" id="TYP74028.1"/>
    </source>
</evidence>
<dbReference type="Gene3D" id="3.30.559.30">
    <property type="entry name" value="Nonribosomal peptide synthetase, condensation domain"/>
    <property type="match status" value="2"/>
</dbReference>
<dbReference type="CDD" id="cd02440">
    <property type="entry name" value="AdoMet_MTases"/>
    <property type="match status" value="1"/>
</dbReference>
<dbReference type="Proteomes" id="UP000323257">
    <property type="component" value="Unassembled WGS sequence"/>
</dbReference>
<dbReference type="Gene3D" id="1.10.1200.10">
    <property type="entry name" value="ACP-like"/>
    <property type="match status" value="2"/>
</dbReference>
<dbReference type="GO" id="GO:0043041">
    <property type="term" value="P:amino acid activation for nonribosomal peptide biosynthetic process"/>
    <property type="evidence" value="ECO:0007669"/>
    <property type="project" value="TreeGrafter"/>
</dbReference>
<dbReference type="SUPFAM" id="SSF53335">
    <property type="entry name" value="S-adenosyl-L-methionine-dependent methyltransferases"/>
    <property type="match status" value="1"/>
</dbReference>
<dbReference type="PROSITE" id="PS00012">
    <property type="entry name" value="PHOSPHOPANTETHEINE"/>
    <property type="match status" value="2"/>
</dbReference>
<dbReference type="InterPro" id="IPR029063">
    <property type="entry name" value="SAM-dependent_MTases_sf"/>
</dbReference>
<dbReference type="PROSITE" id="PS50075">
    <property type="entry name" value="CARRIER"/>
    <property type="match status" value="2"/>
</dbReference>
<dbReference type="Gene3D" id="3.30.300.30">
    <property type="match status" value="2"/>
</dbReference>
<evidence type="ECO:0000256" key="5">
    <source>
        <dbReference type="ARBA" id="ARBA00022598"/>
    </source>
</evidence>
<keyword evidence="12" id="KW-1185">Reference proteome</keyword>
<organism evidence="11 12">
    <name type="scientific">Paenibacillus methanolicus</name>
    <dbReference type="NCBI Taxonomy" id="582686"/>
    <lineage>
        <taxon>Bacteria</taxon>
        <taxon>Bacillati</taxon>
        <taxon>Bacillota</taxon>
        <taxon>Bacilli</taxon>
        <taxon>Bacillales</taxon>
        <taxon>Paenibacillaceae</taxon>
        <taxon>Paenibacillus</taxon>
    </lineage>
</organism>
<keyword evidence="4" id="KW-0597">Phosphoprotein</keyword>
<dbReference type="InterPro" id="IPR020459">
    <property type="entry name" value="AMP-binding"/>
</dbReference>
<dbReference type="InterPro" id="IPR023213">
    <property type="entry name" value="CAT-like_dom_sf"/>
</dbReference>
<dbReference type="Gene3D" id="3.40.50.980">
    <property type="match status" value="2"/>
</dbReference>
<dbReference type="Gene3D" id="2.30.38.10">
    <property type="entry name" value="Luciferase, Domain 3"/>
    <property type="match status" value="1"/>
</dbReference>
<dbReference type="GO" id="GO:0044550">
    <property type="term" value="P:secondary metabolite biosynthetic process"/>
    <property type="evidence" value="ECO:0007669"/>
    <property type="project" value="UniProtKB-ARBA"/>
</dbReference>
<feature type="domain" description="Carrier" evidence="10">
    <location>
        <begin position="2085"/>
        <end position="2159"/>
    </location>
</feature>
<dbReference type="Pfam" id="PF08241">
    <property type="entry name" value="Methyltransf_11"/>
    <property type="match status" value="1"/>
</dbReference>
<dbReference type="NCBIfam" id="NF003417">
    <property type="entry name" value="PRK04813.1"/>
    <property type="match status" value="3"/>
</dbReference>
<dbReference type="Pfam" id="PF13193">
    <property type="entry name" value="AMP-binding_C"/>
    <property type="match status" value="2"/>
</dbReference>
<keyword evidence="3" id="KW-0596">Phosphopantetheine</keyword>
<dbReference type="InterPro" id="IPR001242">
    <property type="entry name" value="Condensation_dom"/>
</dbReference>
<dbReference type="FunFam" id="3.40.50.980:FF:000001">
    <property type="entry name" value="Non-ribosomal peptide synthetase"/>
    <property type="match status" value="1"/>
</dbReference>
<dbReference type="Gene3D" id="3.40.50.150">
    <property type="entry name" value="Vaccinia Virus protein VP39"/>
    <property type="match status" value="1"/>
</dbReference>
<dbReference type="SUPFAM" id="SSF52777">
    <property type="entry name" value="CoA-dependent acyltransferases"/>
    <property type="match status" value="3"/>
</dbReference>
<dbReference type="InterPro" id="IPR020806">
    <property type="entry name" value="PKS_PP-bd"/>
</dbReference>
<proteinExistence type="inferred from homology"/>
<evidence type="ECO:0000256" key="4">
    <source>
        <dbReference type="ARBA" id="ARBA00022553"/>
    </source>
</evidence>
<dbReference type="GO" id="GO:0005829">
    <property type="term" value="C:cytosol"/>
    <property type="evidence" value="ECO:0007669"/>
    <property type="project" value="TreeGrafter"/>
</dbReference>
<dbReference type="InterPro" id="IPR013216">
    <property type="entry name" value="Methyltransf_11"/>
</dbReference>
<dbReference type="InterPro" id="IPR006162">
    <property type="entry name" value="Ppantetheine_attach_site"/>
</dbReference>
<evidence type="ECO:0000256" key="2">
    <source>
        <dbReference type="ARBA" id="ARBA00006432"/>
    </source>
</evidence>
<dbReference type="FunFam" id="1.10.1200.10:FF:000005">
    <property type="entry name" value="Nonribosomal peptide synthetase 1"/>
    <property type="match status" value="2"/>
</dbReference>
<dbReference type="OrthoDB" id="9765680at2"/>
<evidence type="ECO:0000313" key="12">
    <source>
        <dbReference type="Proteomes" id="UP000323257"/>
    </source>
</evidence>
<dbReference type="SUPFAM" id="SSF56801">
    <property type="entry name" value="Acetyl-CoA synthetase-like"/>
    <property type="match status" value="2"/>
</dbReference>
<evidence type="ECO:0000259" key="10">
    <source>
        <dbReference type="PROSITE" id="PS50075"/>
    </source>
</evidence>
<accession>A0A5S5C606</accession>
<keyword evidence="6" id="KW-0677">Repeat</keyword>
<dbReference type="GO" id="GO:0017000">
    <property type="term" value="P:antibiotic biosynthetic process"/>
    <property type="evidence" value="ECO:0007669"/>
    <property type="project" value="UniProtKB-KW"/>
</dbReference>
<dbReference type="GO" id="GO:0031177">
    <property type="term" value="F:phosphopantetheine binding"/>
    <property type="evidence" value="ECO:0007669"/>
    <property type="project" value="InterPro"/>
</dbReference>
<feature type="domain" description="Carrier" evidence="10">
    <location>
        <begin position="766"/>
        <end position="841"/>
    </location>
</feature>
<dbReference type="Pfam" id="PF00668">
    <property type="entry name" value="Condensation"/>
    <property type="match status" value="2"/>
</dbReference>
<dbReference type="FunFam" id="3.30.300.30:FF:000010">
    <property type="entry name" value="Enterobactin synthetase component F"/>
    <property type="match status" value="2"/>
</dbReference>
<dbReference type="FunFam" id="3.40.50.12780:FF:000012">
    <property type="entry name" value="Non-ribosomal peptide synthetase"/>
    <property type="match status" value="1"/>
</dbReference>
<dbReference type="SMART" id="SM00823">
    <property type="entry name" value="PKS_PP"/>
    <property type="match status" value="1"/>
</dbReference>
<dbReference type="FunFam" id="2.30.38.10:FF:000001">
    <property type="entry name" value="Non-ribosomal peptide synthetase PvdI"/>
    <property type="match status" value="1"/>
</dbReference>
<keyword evidence="7" id="KW-0045">Antibiotic biosynthesis</keyword>
<evidence type="ECO:0000256" key="7">
    <source>
        <dbReference type="ARBA" id="ARBA00023194"/>
    </source>
</evidence>
<dbReference type="InterPro" id="IPR010071">
    <property type="entry name" value="AA_adenyl_dom"/>
</dbReference>
<dbReference type="InterPro" id="IPR009081">
    <property type="entry name" value="PP-bd_ACP"/>
</dbReference>
<dbReference type="GO" id="GO:0008757">
    <property type="term" value="F:S-adenosylmethionine-dependent methyltransferase activity"/>
    <property type="evidence" value="ECO:0007669"/>
    <property type="project" value="InterPro"/>
</dbReference>
<dbReference type="InterPro" id="IPR020845">
    <property type="entry name" value="AMP-binding_CS"/>
</dbReference>
<comment type="cofactor">
    <cofactor evidence="1">
        <name>pantetheine 4'-phosphate</name>
        <dbReference type="ChEBI" id="CHEBI:47942"/>
    </cofactor>
</comment>